<protein>
    <submittedName>
        <fullName evidence="1">Uncharacterized protein</fullName>
    </submittedName>
</protein>
<gene>
    <name evidence="1" type="ORF">EAI_01477</name>
</gene>
<feature type="non-terminal residue" evidence="1">
    <location>
        <position position="1"/>
    </location>
</feature>
<feature type="non-terminal residue" evidence="1">
    <location>
        <position position="85"/>
    </location>
</feature>
<dbReference type="AlphaFoldDB" id="E2BX62"/>
<keyword evidence="2" id="KW-1185">Reference proteome</keyword>
<dbReference type="Proteomes" id="UP000008237">
    <property type="component" value="Unassembled WGS sequence"/>
</dbReference>
<evidence type="ECO:0000313" key="1">
    <source>
        <dbReference type="EMBL" id="EFN79717.1"/>
    </source>
</evidence>
<dbReference type="InParanoid" id="E2BX62"/>
<organism evidence="2">
    <name type="scientific">Harpegnathos saltator</name>
    <name type="common">Jerdon's jumping ant</name>
    <dbReference type="NCBI Taxonomy" id="610380"/>
    <lineage>
        <taxon>Eukaryota</taxon>
        <taxon>Metazoa</taxon>
        <taxon>Ecdysozoa</taxon>
        <taxon>Arthropoda</taxon>
        <taxon>Hexapoda</taxon>
        <taxon>Insecta</taxon>
        <taxon>Pterygota</taxon>
        <taxon>Neoptera</taxon>
        <taxon>Endopterygota</taxon>
        <taxon>Hymenoptera</taxon>
        <taxon>Apocrita</taxon>
        <taxon>Aculeata</taxon>
        <taxon>Formicoidea</taxon>
        <taxon>Formicidae</taxon>
        <taxon>Ponerinae</taxon>
        <taxon>Ponerini</taxon>
        <taxon>Harpegnathos</taxon>
    </lineage>
</organism>
<accession>E2BX62</accession>
<evidence type="ECO:0000313" key="2">
    <source>
        <dbReference type="Proteomes" id="UP000008237"/>
    </source>
</evidence>
<reference evidence="1 2" key="1">
    <citation type="journal article" date="2010" name="Science">
        <title>Genomic comparison of the ants Camponotus floridanus and Harpegnathos saltator.</title>
        <authorList>
            <person name="Bonasio R."/>
            <person name="Zhang G."/>
            <person name="Ye C."/>
            <person name="Mutti N.S."/>
            <person name="Fang X."/>
            <person name="Qin N."/>
            <person name="Donahue G."/>
            <person name="Yang P."/>
            <person name="Li Q."/>
            <person name="Li C."/>
            <person name="Zhang P."/>
            <person name="Huang Z."/>
            <person name="Berger S.L."/>
            <person name="Reinberg D."/>
            <person name="Wang J."/>
            <person name="Liebig J."/>
        </authorList>
    </citation>
    <scope>NUCLEOTIDE SEQUENCE [LARGE SCALE GENOMIC DNA]</scope>
    <source>
        <strain evidence="1 2">R22 G/1</strain>
    </source>
</reference>
<proteinExistence type="predicted"/>
<sequence length="85" mass="9332">VAASMLQAAMKILGFSVRSKNLKGTYVKVLWDATAAISAGTTLMAKRMAMSDSGEQQVILEELHIANAQLRTSQEVMCKRMEELE</sequence>
<name>E2BX62_HARSA</name>
<dbReference type="EMBL" id="GL451204">
    <property type="protein sequence ID" value="EFN79717.1"/>
    <property type="molecule type" value="Genomic_DNA"/>
</dbReference>
<dbReference type="OrthoDB" id="7554769at2759"/>